<dbReference type="GO" id="GO:0004315">
    <property type="term" value="F:3-oxoacyl-[acyl-carrier-protein] synthase activity"/>
    <property type="evidence" value="ECO:0007669"/>
    <property type="project" value="InterPro"/>
</dbReference>
<dbReference type="InterPro" id="IPR055123">
    <property type="entry name" value="SpnB-like_Rossmann"/>
</dbReference>
<dbReference type="Pfam" id="PF00698">
    <property type="entry name" value="Acyl_transf_1"/>
    <property type="match status" value="1"/>
</dbReference>
<dbReference type="GO" id="GO:0006633">
    <property type="term" value="P:fatty acid biosynthetic process"/>
    <property type="evidence" value="ECO:0007669"/>
    <property type="project" value="InterPro"/>
</dbReference>
<proteinExistence type="predicted"/>
<dbReference type="SUPFAM" id="SSF52151">
    <property type="entry name" value="FabD/lysophospholipase-like"/>
    <property type="match status" value="1"/>
</dbReference>
<reference evidence="14 15" key="1">
    <citation type="submission" date="2017-04" db="EMBL/GenBank/DDBJ databases">
        <authorList>
            <person name="Afonso C.L."/>
            <person name="Miller P.J."/>
            <person name="Scott M.A."/>
            <person name="Spackman E."/>
            <person name="Goraichik I."/>
            <person name="Dimitrov K.M."/>
            <person name="Suarez D.L."/>
            <person name="Swayne D.E."/>
        </authorList>
    </citation>
    <scope>NUCLEOTIDE SEQUENCE [LARGE SCALE GENOMIC DNA]</scope>
    <source>
        <strain evidence="14 15">DSM 43828</strain>
    </source>
</reference>
<evidence type="ECO:0000256" key="1">
    <source>
        <dbReference type="ARBA" id="ARBA00001957"/>
    </source>
</evidence>
<keyword evidence="8" id="KW-0511">Multifunctional enzyme</keyword>
<evidence type="ECO:0000256" key="9">
    <source>
        <dbReference type="ARBA" id="ARBA00023315"/>
    </source>
</evidence>
<dbReference type="Pfam" id="PF21089">
    <property type="entry name" value="PKS_DH_N"/>
    <property type="match status" value="1"/>
</dbReference>
<gene>
    <name evidence="14" type="ORF">SAMN05661093_07450</name>
</gene>
<dbReference type="InterPro" id="IPR016035">
    <property type="entry name" value="Acyl_Trfase/lysoPLipase"/>
</dbReference>
<dbReference type="InterPro" id="IPR049900">
    <property type="entry name" value="PKS_mFAS_DH"/>
</dbReference>
<dbReference type="InterPro" id="IPR057326">
    <property type="entry name" value="KR_dom"/>
</dbReference>
<evidence type="ECO:0000256" key="3">
    <source>
        <dbReference type="ARBA" id="ARBA00022450"/>
    </source>
</evidence>
<dbReference type="PROSITE" id="PS52004">
    <property type="entry name" value="KS3_2"/>
    <property type="match status" value="1"/>
</dbReference>
<dbReference type="FunFam" id="3.40.47.10:FF:000019">
    <property type="entry name" value="Polyketide synthase type I"/>
    <property type="match status" value="1"/>
</dbReference>
<keyword evidence="15" id="KW-1185">Reference proteome</keyword>
<dbReference type="PROSITE" id="PS00012">
    <property type="entry name" value="PHOSPHOPANTETHEINE"/>
    <property type="match status" value="1"/>
</dbReference>
<dbReference type="PANTHER" id="PTHR43775:SF51">
    <property type="entry name" value="INACTIVE PHENOLPHTHIOCEROL SYNTHESIS POLYKETIDE SYNTHASE TYPE I PKS1-RELATED"/>
    <property type="match status" value="1"/>
</dbReference>
<dbReference type="InterPro" id="IPR006162">
    <property type="entry name" value="Ppantetheine_attach_site"/>
</dbReference>
<dbReference type="SUPFAM" id="SSF55048">
    <property type="entry name" value="Probable ACP-binding domain of malonyl-CoA ACP transacylase"/>
    <property type="match status" value="1"/>
</dbReference>
<name>A0A1Y5XZC9_KIBAR</name>
<dbReference type="GO" id="GO:0033068">
    <property type="term" value="P:macrolide biosynthetic process"/>
    <property type="evidence" value="ECO:0007669"/>
    <property type="project" value="UniProtKB-ARBA"/>
</dbReference>
<dbReference type="CDD" id="cd08956">
    <property type="entry name" value="KR_3_FAS_SDR_x"/>
    <property type="match status" value="1"/>
</dbReference>
<dbReference type="PROSITE" id="PS52019">
    <property type="entry name" value="PKS_MFAS_DH"/>
    <property type="match status" value="1"/>
</dbReference>
<dbReference type="SUPFAM" id="SSF47336">
    <property type="entry name" value="ACP-like"/>
    <property type="match status" value="1"/>
</dbReference>
<feature type="domain" description="PKS/mFAS DH" evidence="13">
    <location>
        <begin position="922"/>
        <end position="1195"/>
    </location>
</feature>
<dbReference type="GO" id="GO:0004312">
    <property type="term" value="F:fatty acid synthase activity"/>
    <property type="evidence" value="ECO:0007669"/>
    <property type="project" value="TreeGrafter"/>
</dbReference>
<feature type="region of interest" description="C-terminal hotdog fold" evidence="10">
    <location>
        <begin position="1059"/>
        <end position="1195"/>
    </location>
</feature>
<feature type="domain" description="Ketosynthase family 3 (KS3)" evidence="12">
    <location>
        <begin position="36"/>
        <end position="460"/>
    </location>
</feature>
<dbReference type="CDD" id="cd00833">
    <property type="entry name" value="PKS"/>
    <property type="match status" value="1"/>
</dbReference>
<dbReference type="InterPro" id="IPR049551">
    <property type="entry name" value="PKS_DH_C"/>
</dbReference>
<dbReference type="SMART" id="SM00825">
    <property type="entry name" value="PKS_KS"/>
    <property type="match status" value="1"/>
</dbReference>
<dbReference type="PROSITE" id="PS00606">
    <property type="entry name" value="KS3_1"/>
    <property type="match status" value="1"/>
</dbReference>
<dbReference type="SMART" id="SM00822">
    <property type="entry name" value="PKS_KR"/>
    <property type="match status" value="1"/>
</dbReference>
<dbReference type="Gene3D" id="3.40.366.10">
    <property type="entry name" value="Malonyl-Coenzyme A Acyl Carrier Protein, domain 2"/>
    <property type="match status" value="1"/>
</dbReference>
<evidence type="ECO:0000256" key="7">
    <source>
        <dbReference type="ARBA" id="ARBA00023194"/>
    </source>
</evidence>
<dbReference type="FunFam" id="1.10.1200.10:FF:000007">
    <property type="entry name" value="Probable polyketide synthase pks17"/>
    <property type="match status" value="1"/>
</dbReference>
<comment type="pathway">
    <text evidence="2">Antibiotic biosynthesis.</text>
</comment>
<dbReference type="SMART" id="SM00826">
    <property type="entry name" value="PKS_DH"/>
    <property type="match status" value="1"/>
</dbReference>
<evidence type="ECO:0000256" key="8">
    <source>
        <dbReference type="ARBA" id="ARBA00023268"/>
    </source>
</evidence>
<dbReference type="InterPro" id="IPR050091">
    <property type="entry name" value="PKS_NRPS_Biosynth_Enz"/>
</dbReference>
<dbReference type="PROSITE" id="PS50075">
    <property type="entry name" value="CARRIER"/>
    <property type="match status" value="1"/>
</dbReference>
<dbReference type="Pfam" id="PF02801">
    <property type="entry name" value="Ketoacyl-synt_C"/>
    <property type="match status" value="1"/>
</dbReference>
<evidence type="ECO:0000256" key="6">
    <source>
        <dbReference type="ARBA" id="ARBA00022737"/>
    </source>
</evidence>
<sequence>MTDNVVHDNETLVRYLKRVTADLHHARGRIAELQSTEPIAIVGMACRFPGGVASPEDLWRLVVSGGDAVSGFPVNRGWDVEGLYHPDPDHAGTTYTREGGFLHDVGDFDAGFFGISPREALAMDPQQRLMLEISWEALERAGIDPDCLRGKNIGVFTGATASDYAIGSPSVPEGVEGFLMTGALGGVLSGRVSYFLGLEGPAVTVDTACSSALVALHLAAQSVRSGESSLALAGGVTVLAGGSAFVGFSRQRGLAPDGRCKAFGAAADGTGFAEGAGVLVVERLSDAIRNKRRIWGVIRGSAVNQDGASNGLTAPSGPSQQRVIRSALADADLSASDVDVVEAHGTGTTLGDPIEAQALLATYGQDRDLPLWLGSVKSNIGHTQAAAGVAGVIKMVMAMRNGVMPKTLHVDEPTQQVDWSAGAVELLTEAKDWLSLDRPRRAGVSAFGASGTNVHVIVEQPPEPVTGEHKPGVLNELVPLLVSARDKNALADQARRLATVLAEHHQLDLVEVARSLVGTRAALADRAVVLAADRAEAVAGLEALSQRSSTPATATGSVSDGSMAILFSGQGSQRVGMARGLYERFPVFRKAFDEVCGLLDAQLAGFVDERVADVVFGSDVVDQTVFAQAGLFAVELSLFRLVESWGVVADFVGGHSIGEVTAACVAGVLSVEDAAVLVAARGRLMQALPSGGAMVSVAAPESVVSSYRVDVAAVNGPESVVVSGAEDVVLGVAEKLSAEGVKTRRLNVSHAFHSSLMEPMLDEFRAVLEKLEFKSPKIAMVSNVTGRIADPDLVTSPEYWVDHVRRTVRFADGVSALRAADVTTFLELGPDGVLSGMGAEVAEDAVFIPALRKEVDDVRALILAVGRLYTRGMTVDWTGLLGESADLPVELPTYAFQRQTYWLDPAKSTADANGLGLAVADHPLLGAIAEVPGSGQMLFTGRLSLKTQPWLGDHAAGGVVLLAGTAFIELALRAGDEVGCGSLAELVIEAPLVLPHEAAVQIRVEVGTADDSMQRSVHVYSRPADAGTEWTRHVSGRLVAGLQPAAFDLTQWPPAGAVPVEDAAEQAYNSLAGTGYGYGPAFRGLRAVWTRGDELFAEVVLPEEAGGVEGFGLHPALLDAAFHAAPFRPGQEGQLVLPFAWRDVQLYATGATALRVHLAPAGQDMVSVRLTDSMGTPVASVGSVVVRPVSPGDLAVENDWLRDALFRLEWTEFTLPDTPTHAVTVVSTVDELTAAGDGAMTVQRDAVGALEMVQGWLAASPDGRLVVVTPRLDDPAAAGVWGLVRSAQLEHPDRFVLLAIDDIDNAAAVVPGVLASGEPQVAVNAGMASIPRVVRAAPDHEVRLDPAGTVLITGGTGALGGLVARHLVEQHKIKSLILASRRGIDAPGAAELAELDAHVQIVSCDITDRAAVARLLAQVPQDAPLTAVVHTAGVVDDGIVTALTPDRLDAVFQPKADAAVILDELTRDLDLAAFVLFSSAAGTFGNPGQGNYAAANAFLDALAQRRHAEGFPATSLAWGGWQQSSEMTAHLTEGDLKRISRGGVATLTAQEGLELFDCGLASTEPVLITAKMDFAALREQAASTPVHPLLRGLVRPARRIARQESARGPSLAERLGGLPAAQRDNALLDVVRHEVAATIGHSSATQVDPDRGFNELGFDSLLAVELRNRLSDLVEQRLQATLIFDHPTPRALTRFLSAELFTDAAGPAEFAGREEEIRRVLAATPMARFEELGIMDALLSLAAHAPAQPAEQAKPDETPLIAEMDVDDLVARAMRKARK</sequence>
<keyword evidence="9" id="KW-0012">Acyltransferase</keyword>
<dbReference type="Pfam" id="PF08659">
    <property type="entry name" value="KR"/>
    <property type="match status" value="1"/>
</dbReference>
<dbReference type="InterPro" id="IPR020806">
    <property type="entry name" value="PKS_PP-bd"/>
</dbReference>
<feature type="region of interest" description="N-terminal hotdog fold" evidence="10">
    <location>
        <begin position="922"/>
        <end position="1045"/>
    </location>
</feature>
<dbReference type="InterPro" id="IPR020807">
    <property type="entry name" value="PKS_DH"/>
</dbReference>
<dbReference type="Gene3D" id="3.40.50.720">
    <property type="entry name" value="NAD(P)-binding Rossmann-like Domain"/>
    <property type="match status" value="1"/>
</dbReference>
<protein>
    <submittedName>
        <fullName evidence="14">Acyl transferase domain-containing protein</fullName>
    </submittedName>
</protein>
<dbReference type="InterPro" id="IPR036291">
    <property type="entry name" value="NAD(P)-bd_dom_sf"/>
</dbReference>
<dbReference type="InterPro" id="IPR020841">
    <property type="entry name" value="PKS_Beta-ketoAc_synthase_dom"/>
</dbReference>
<organism evidence="14 15">
    <name type="scientific">Kibdelosporangium aridum</name>
    <dbReference type="NCBI Taxonomy" id="2030"/>
    <lineage>
        <taxon>Bacteria</taxon>
        <taxon>Bacillati</taxon>
        <taxon>Actinomycetota</taxon>
        <taxon>Actinomycetes</taxon>
        <taxon>Pseudonocardiales</taxon>
        <taxon>Pseudonocardiaceae</taxon>
        <taxon>Kibdelosporangium</taxon>
    </lineage>
</organism>
<dbReference type="SMART" id="SM00827">
    <property type="entry name" value="PKS_AT"/>
    <property type="match status" value="1"/>
</dbReference>
<dbReference type="Gene3D" id="3.10.129.110">
    <property type="entry name" value="Polyketide synthase dehydratase"/>
    <property type="match status" value="1"/>
</dbReference>
<dbReference type="InterPro" id="IPR036736">
    <property type="entry name" value="ACP-like_sf"/>
</dbReference>
<evidence type="ECO:0000313" key="15">
    <source>
        <dbReference type="Proteomes" id="UP000192674"/>
    </source>
</evidence>
<dbReference type="Gene3D" id="3.30.70.3290">
    <property type="match status" value="1"/>
</dbReference>
<keyword evidence="3" id="KW-0596">Phosphopantetheine</keyword>
<dbReference type="InterPro" id="IPR016039">
    <property type="entry name" value="Thiolase-like"/>
</dbReference>
<dbReference type="SMART" id="SM01294">
    <property type="entry name" value="PKS_PP_betabranch"/>
    <property type="match status" value="1"/>
</dbReference>
<dbReference type="Pfam" id="PF16197">
    <property type="entry name" value="KAsynt_C_assoc"/>
    <property type="match status" value="1"/>
</dbReference>
<evidence type="ECO:0000259" key="13">
    <source>
        <dbReference type="PROSITE" id="PS52019"/>
    </source>
</evidence>
<dbReference type="InterPro" id="IPR009081">
    <property type="entry name" value="PP-bd_ACP"/>
</dbReference>
<feature type="active site" description="Proton acceptor; for dehydratase activity" evidence="10">
    <location>
        <position position="954"/>
    </location>
</feature>
<evidence type="ECO:0000259" key="11">
    <source>
        <dbReference type="PROSITE" id="PS50075"/>
    </source>
</evidence>
<evidence type="ECO:0000313" key="14">
    <source>
        <dbReference type="EMBL" id="SMD22487.1"/>
    </source>
</evidence>
<comment type="cofactor">
    <cofactor evidence="1">
        <name>pantetheine 4'-phosphate</name>
        <dbReference type="ChEBI" id="CHEBI:47942"/>
    </cofactor>
</comment>
<dbReference type="SMART" id="SM00823">
    <property type="entry name" value="PKS_PP"/>
    <property type="match status" value="1"/>
</dbReference>
<dbReference type="GO" id="GO:0031177">
    <property type="term" value="F:phosphopantetheine binding"/>
    <property type="evidence" value="ECO:0007669"/>
    <property type="project" value="InterPro"/>
</dbReference>
<dbReference type="Proteomes" id="UP000192674">
    <property type="component" value="Unassembled WGS sequence"/>
</dbReference>
<evidence type="ECO:0000256" key="4">
    <source>
        <dbReference type="ARBA" id="ARBA00022553"/>
    </source>
</evidence>
<keyword evidence="7" id="KW-0045">Antibiotic biosynthesis</keyword>
<dbReference type="InterPro" id="IPR014043">
    <property type="entry name" value="Acyl_transferase_dom"/>
</dbReference>
<dbReference type="Gene3D" id="3.40.47.10">
    <property type="match status" value="1"/>
</dbReference>
<evidence type="ECO:0000259" key="12">
    <source>
        <dbReference type="PROSITE" id="PS52004"/>
    </source>
</evidence>
<evidence type="ECO:0000256" key="2">
    <source>
        <dbReference type="ARBA" id="ARBA00004792"/>
    </source>
</evidence>
<dbReference type="InterPro" id="IPR018201">
    <property type="entry name" value="Ketoacyl_synth_AS"/>
</dbReference>
<evidence type="ECO:0000256" key="10">
    <source>
        <dbReference type="PROSITE-ProRule" id="PRU01363"/>
    </source>
</evidence>
<dbReference type="Gene3D" id="1.10.1200.10">
    <property type="entry name" value="ACP-like"/>
    <property type="match status" value="1"/>
</dbReference>
<keyword evidence="5 14" id="KW-0808">Transferase</keyword>
<dbReference type="InterPro" id="IPR016036">
    <property type="entry name" value="Malonyl_transacylase_ACP-bd"/>
</dbReference>
<dbReference type="SUPFAM" id="SSF53901">
    <property type="entry name" value="Thiolase-like"/>
    <property type="match status" value="1"/>
</dbReference>
<keyword evidence="4" id="KW-0597">Phosphoprotein</keyword>
<keyword evidence="6" id="KW-0677">Repeat</keyword>
<dbReference type="EMBL" id="FWXV01000008">
    <property type="protein sequence ID" value="SMD22487.1"/>
    <property type="molecule type" value="Genomic_DNA"/>
</dbReference>
<evidence type="ECO:0000256" key="5">
    <source>
        <dbReference type="ARBA" id="ARBA00022679"/>
    </source>
</evidence>
<dbReference type="Pfam" id="PF22953">
    <property type="entry name" value="SpnB_Rossmann"/>
    <property type="match status" value="1"/>
</dbReference>
<dbReference type="Pfam" id="PF00550">
    <property type="entry name" value="PP-binding"/>
    <property type="match status" value="1"/>
</dbReference>
<dbReference type="InterPro" id="IPR042104">
    <property type="entry name" value="PKS_dehydratase_sf"/>
</dbReference>
<dbReference type="InterPro" id="IPR015083">
    <property type="entry name" value="NorB/c/GfsB-D-like_docking"/>
</dbReference>
<feature type="domain" description="Carrier" evidence="11">
    <location>
        <begin position="1622"/>
        <end position="1700"/>
    </location>
</feature>
<dbReference type="Pfam" id="PF00109">
    <property type="entry name" value="ketoacyl-synt"/>
    <property type="match status" value="1"/>
</dbReference>
<dbReference type="InterPro" id="IPR014031">
    <property type="entry name" value="Ketoacyl_synth_C"/>
</dbReference>
<feature type="active site" description="Proton donor; for dehydratase activity" evidence="10">
    <location>
        <position position="1119"/>
    </location>
</feature>
<dbReference type="InterPro" id="IPR013968">
    <property type="entry name" value="PKS_KR"/>
</dbReference>
<dbReference type="InterPro" id="IPR014030">
    <property type="entry name" value="Ketoacyl_synth_N"/>
</dbReference>
<dbReference type="InterPro" id="IPR032821">
    <property type="entry name" value="PKS_assoc"/>
</dbReference>
<dbReference type="InterPro" id="IPR049552">
    <property type="entry name" value="PKS_DH_N"/>
</dbReference>
<accession>A0A1Y5XZC9</accession>
<dbReference type="SUPFAM" id="SSF51735">
    <property type="entry name" value="NAD(P)-binding Rossmann-fold domains"/>
    <property type="match status" value="2"/>
</dbReference>
<dbReference type="Pfam" id="PF14765">
    <property type="entry name" value="PS-DH"/>
    <property type="match status" value="1"/>
</dbReference>
<dbReference type="PANTHER" id="PTHR43775">
    <property type="entry name" value="FATTY ACID SYNTHASE"/>
    <property type="match status" value="1"/>
</dbReference>
<dbReference type="Pfam" id="PF08990">
    <property type="entry name" value="Docking"/>
    <property type="match status" value="1"/>
</dbReference>
<dbReference type="InterPro" id="IPR001227">
    <property type="entry name" value="Ac_transferase_dom_sf"/>
</dbReference>